<evidence type="ECO:0000313" key="7">
    <source>
        <dbReference type="Proteomes" id="UP000677457"/>
    </source>
</evidence>
<dbReference type="InterPro" id="IPR051400">
    <property type="entry name" value="HAD-like_hydrolase"/>
</dbReference>
<dbReference type="InterPro" id="IPR023214">
    <property type="entry name" value="HAD_sf"/>
</dbReference>
<comment type="caution">
    <text evidence="5">The sequence shown here is derived from an EMBL/GenBank/DDBJ whole genome shotgun (WGS) entry which is preliminary data.</text>
</comment>
<organism evidence="5 6">
    <name type="scientific">Salinispora arenicola</name>
    <dbReference type="NCBI Taxonomy" id="168697"/>
    <lineage>
        <taxon>Bacteria</taxon>
        <taxon>Bacillati</taxon>
        <taxon>Actinomycetota</taxon>
        <taxon>Actinomycetes</taxon>
        <taxon>Micromonosporales</taxon>
        <taxon>Micromonosporaceae</taxon>
        <taxon>Salinispora</taxon>
    </lineage>
</organism>
<dbReference type="GeneID" id="93770799"/>
<protein>
    <submittedName>
        <fullName evidence="5">HAD superfamily hydrolase (TIGR01549 family)</fullName>
    </submittedName>
</protein>
<dbReference type="Proteomes" id="UP000677457">
    <property type="component" value="Unassembled WGS sequence"/>
</dbReference>
<evidence type="ECO:0000256" key="2">
    <source>
        <dbReference type="ARBA" id="ARBA00022801"/>
    </source>
</evidence>
<gene>
    <name evidence="5" type="ORF">FB564_1503</name>
    <name evidence="4" type="ORF">Sar04_27690</name>
</gene>
<evidence type="ECO:0000313" key="4">
    <source>
        <dbReference type="EMBL" id="GIM86033.1"/>
    </source>
</evidence>
<dbReference type="GO" id="GO:0016787">
    <property type="term" value="F:hydrolase activity"/>
    <property type="evidence" value="ECO:0007669"/>
    <property type="project" value="UniProtKB-KW"/>
</dbReference>
<dbReference type="InterPro" id="IPR036412">
    <property type="entry name" value="HAD-like_sf"/>
</dbReference>
<dbReference type="SUPFAM" id="SSF56784">
    <property type="entry name" value="HAD-like"/>
    <property type="match status" value="1"/>
</dbReference>
<keyword evidence="3" id="KW-0460">Magnesium</keyword>
<accession>A0A542XKN5</accession>
<comment type="cofactor">
    <cofactor evidence="1">
        <name>Mg(2+)</name>
        <dbReference type="ChEBI" id="CHEBI:18420"/>
    </cofactor>
</comment>
<keyword evidence="2 5" id="KW-0378">Hydrolase</keyword>
<dbReference type="InterPro" id="IPR006439">
    <property type="entry name" value="HAD-SF_hydro_IA"/>
</dbReference>
<dbReference type="EMBL" id="BOQM01000019">
    <property type="protein sequence ID" value="GIM86033.1"/>
    <property type="molecule type" value="Genomic_DNA"/>
</dbReference>
<evidence type="ECO:0000313" key="5">
    <source>
        <dbReference type="EMBL" id="TQL36409.1"/>
    </source>
</evidence>
<dbReference type="GO" id="GO:0044281">
    <property type="term" value="P:small molecule metabolic process"/>
    <property type="evidence" value="ECO:0007669"/>
    <property type="project" value="UniProtKB-ARBA"/>
</dbReference>
<evidence type="ECO:0000313" key="6">
    <source>
        <dbReference type="Proteomes" id="UP000315983"/>
    </source>
</evidence>
<dbReference type="Proteomes" id="UP000315983">
    <property type="component" value="Unassembled WGS sequence"/>
</dbReference>
<evidence type="ECO:0000256" key="3">
    <source>
        <dbReference type="ARBA" id="ARBA00022842"/>
    </source>
</evidence>
<reference evidence="5 6" key="1">
    <citation type="submission" date="2019-06" db="EMBL/GenBank/DDBJ databases">
        <title>Sequencing the genomes of 1000 actinobacteria strains.</title>
        <authorList>
            <person name="Klenk H.-P."/>
        </authorList>
    </citation>
    <scope>NUCLEOTIDE SEQUENCE [LARGE SCALE GENOMIC DNA]</scope>
    <source>
        <strain evidence="5 6">DSM 44819</strain>
    </source>
</reference>
<evidence type="ECO:0000256" key="1">
    <source>
        <dbReference type="ARBA" id="ARBA00001946"/>
    </source>
</evidence>
<sequence>MLQPPRALLVDFGGVLVGAPHPLPVAPDLVARLSELVSDVVSAEQIAADVSAGTQAFERWRDDVERTGGPAESPAAQGWAEFIARTWPQAARDAVNREAIALAYAWTCRAEWEVRAGVPEALRFAAEVGLPMAVVSNTLCGAANRDFLVAVGLSDLFAAELYSDEAGSRKPDPRLALLAAESVGVPIGDCWFVGDSVHRDIGCARRAGAGAAILMRSPRTDQEPSEPDLRPDARIEDGFGLLALLRQSTASPAGNDL</sequence>
<dbReference type="EMBL" id="VFOL01000001">
    <property type="protein sequence ID" value="TQL36409.1"/>
    <property type="molecule type" value="Genomic_DNA"/>
</dbReference>
<keyword evidence="7" id="KW-1185">Reference proteome</keyword>
<dbReference type="NCBIfam" id="TIGR01549">
    <property type="entry name" value="HAD-SF-IA-v1"/>
    <property type="match status" value="1"/>
</dbReference>
<dbReference type="Pfam" id="PF00702">
    <property type="entry name" value="Hydrolase"/>
    <property type="match status" value="1"/>
</dbReference>
<reference evidence="4 7" key="2">
    <citation type="submission" date="2021-03" db="EMBL/GenBank/DDBJ databases">
        <title>Whole genome shotgun sequence of Salinispora arenicola NBRC 105043.</title>
        <authorList>
            <person name="Komaki H."/>
            <person name="Tamura T."/>
        </authorList>
    </citation>
    <scope>NUCLEOTIDE SEQUENCE [LARGE SCALE GENOMIC DNA]</scope>
    <source>
        <strain evidence="4 7">NBRC 105043</strain>
    </source>
</reference>
<proteinExistence type="predicted"/>
<name>A0A542XKN5_SALAC</name>
<dbReference type="AlphaFoldDB" id="A0A542XKN5"/>
<dbReference type="RefSeq" id="WP_029024300.1">
    <property type="nucleotide sequence ID" value="NZ_BOQM01000019.1"/>
</dbReference>
<dbReference type="Gene3D" id="3.40.50.1000">
    <property type="entry name" value="HAD superfamily/HAD-like"/>
    <property type="match status" value="1"/>
</dbReference>
<dbReference type="PANTHER" id="PTHR46470">
    <property type="entry name" value="N-ACYLNEURAMINATE-9-PHOSPHATASE"/>
    <property type="match status" value="1"/>
</dbReference>